<dbReference type="Gene3D" id="3.50.50.60">
    <property type="entry name" value="FAD/NAD(P)-binding domain"/>
    <property type="match status" value="2"/>
</dbReference>
<dbReference type="InterPro" id="IPR036188">
    <property type="entry name" value="FAD/NAD-bd_sf"/>
</dbReference>
<keyword evidence="6" id="KW-1185">Reference proteome</keyword>
<dbReference type="SUPFAM" id="SSF51905">
    <property type="entry name" value="FAD/NAD(P)-binding domain"/>
    <property type="match status" value="1"/>
</dbReference>
<dbReference type="InterPro" id="IPR040131">
    <property type="entry name" value="MnmG_N"/>
</dbReference>
<keyword evidence="2" id="KW-0285">Flavoprotein</keyword>
<sequence precursor="true">MRKPKIVVVGGGWGGCAAAAAAAKAGAEVTLLERTDMLLGTGLVGGIFRNNGRFTAAEEMLAMGADIFTVMDNCTTHKNVEFPGHKHASLYNVYKIEPAVRSYLTELGVKIMTNARVIDAAKEGNKIRCVVVENVGPVEGDVFVDATGTSAVPANCTKYGNGCAMCILRCHSFGPRISITTKVGVEEWVGKKSDGTVGAMSGSCKLCKDSIDPQIVKELEEKGCVVIPIPESVREEEKLLSMKACQQYALKEFIENLVLLDTGPAKLMVPFFPLERLRKIPGMEKARYEDPIAGGKGNSMRFFGFANCNTHLQAIGPVDNLFCAGEKAGAMVGHTEAIVTGTLAGHNAVRKAIGEKLLELPWELAVGDFVNYVIGEMKKEEGRQYKYTFSGSIYFERMKAKGLYTTDVQVIRERVKKAGLQSIFNTKLV</sequence>
<gene>
    <name evidence="5" type="ORF">Theth_1332</name>
</gene>
<dbReference type="PRINTS" id="PR00411">
    <property type="entry name" value="PNDRDTASEI"/>
</dbReference>
<evidence type="ECO:0000313" key="5">
    <source>
        <dbReference type="EMBL" id="AEH51396.1"/>
    </source>
</evidence>
<feature type="domain" description="MnmG N-terminal" evidence="4">
    <location>
        <begin position="5"/>
        <end position="220"/>
    </location>
</feature>
<dbReference type="KEGG" id="tta:Theth_1332"/>
<dbReference type="RefSeq" id="WP_013932612.1">
    <property type="nucleotide sequence ID" value="NC_015707.1"/>
</dbReference>
<dbReference type="PROSITE" id="PS51257">
    <property type="entry name" value="PROKAR_LIPOPROTEIN"/>
    <property type="match status" value="1"/>
</dbReference>
<dbReference type="Pfam" id="PF01134">
    <property type="entry name" value="GIDA"/>
    <property type="match status" value="2"/>
</dbReference>
<dbReference type="InterPro" id="IPR050816">
    <property type="entry name" value="Flavin-dep_Halogenase_NPB"/>
</dbReference>
<dbReference type="OrthoDB" id="2181at2"/>
<dbReference type="PATRIC" id="fig|688269.3.peg.1371"/>
<evidence type="ECO:0000256" key="2">
    <source>
        <dbReference type="ARBA" id="ARBA00022630"/>
    </source>
</evidence>
<feature type="domain" description="MnmG N-terminal" evidence="4">
    <location>
        <begin position="276"/>
        <end position="355"/>
    </location>
</feature>
<dbReference type="PANTHER" id="PTHR43747">
    <property type="entry name" value="FAD-BINDING PROTEIN"/>
    <property type="match status" value="1"/>
</dbReference>
<evidence type="ECO:0000313" key="6">
    <source>
        <dbReference type="Proteomes" id="UP000006804"/>
    </source>
</evidence>
<name>F7YTV1_9THEM</name>
<accession>F7YTV1</accession>
<dbReference type="EMBL" id="CP002351">
    <property type="protein sequence ID" value="AEH51396.1"/>
    <property type="molecule type" value="Genomic_DNA"/>
</dbReference>
<organism evidence="5 6">
    <name type="scientific">Pseudothermotoga thermarum DSM 5069</name>
    <dbReference type="NCBI Taxonomy" id="688269"/>
    <lineage>
        <taxon>Bacteria</taxon>
        <taxon>Thermotogati</taxon>
        <taxon>Thermotogota</taxon>
        <taxon>Thermotogae</taxon>
        <taxon>Thermotogales</taxon>
        <taxon>Thermotogaceae</taxon>
        <taxon>Pseudothermotoga</taxon>
    </lineage>
</organism>
<keyword evidence="3" id="KW-0274">FAD</keyword>
<dbReference type="PANTHER" id="PTHR43747:SF1">
    <property type="entry name" value="SLR1998 PROTEIN"/>
    <property type="match status" value="1"/>
</dbReference>
<dbReference type="eggNOG" id="COG1206">
    <property type="taxonomic scope" value="Bacteria"/>
</dbReference>
<proteinExistence type="predicted"/>
<evidence type="ECO:0000256" key="3">
    <source>
        <dbReference type="ARBA" id="ARBA00022827"/>
    </source>
</evidence>
<comment type="cofactor">
    <cofactor evidence="1">
        <name>FAD</name>
        <dbReference type="ChEBI" id="CHEBI:57692"/>
    </cofactor>
</comment>
<dbReference type="Proteomes" id="UP000006804">
    <property type="component" value="Chromosome"/>
</dbReference>
<reference evidence="5 6" key="1">
    <citation type="submission" date="2010-11" db="EMBL/GenBank/DDBJ databases">
        <title>The complete genome of Thermotoga thermarum DSM 5069.</title>
        <authorList>
            <consortium name="US DOE Joint Genome Institute (JGI-PGF)"/>
            <person name="Lucas S."/>
            <person name="Copeland A."/>
            <person name="Lapidus A."/>
            <person name="Bruce D."/>
            <person name="Goodwin L."/>
            <person name="Pitluck S."/>
            <person name="Kyrpides N."/>
            <person name="Mavromatis K."/>
            <person name="Ivanova N."/>
            <person name="Zeytun A."/>
            <person name="Brettin T."/>
            <person name="Detter J.C."/>
            <person name="Tapia R."/>
            <person name="Han C."/>
            <person name="Land M."/>
            <person name="Hauser L."/>
            <person name="Markowitz V."/>
            <person name="Cheng J.-F."/>
            <person name="Hugenholtz P."/>
            <person name="Woyke T."/>
            <person name="Wu D."/>
            <person name="Spring S."/>
            <person name="Schroeder M."/>
            <person name="Brambilla E."/>
            <person name="Klenk H.-P."/>
            <person name="Eisen J.A."/>
        </authorList>
    </citation>
    <scope>NUCLEOTIDE SEQUENCE [LARGE SCALE GENOMIC DNA]</scope>
    <source>
        <strain evidence="5 6">DSM 5069</strain>
    </source>
</reference>
<dbReference type="STRING" id="688269.Theth_1332"/>
<evidence type="ECO:0000256" key="1">
    <source>
        <dbReference type="ARBA" id="ARBA00001974"/>
    </source>
</evidence>
<dbReference type="HOGENOM" id="CLU_053110_1_0_0"/>
<evidence type="ECO:0000259" key="4">
    <source>
        <dbReference type="Pfam" id="PF01134"/>
    </source>
</evidence>
<dbReference type="AlphaFoldDB" id="F7YTV1"/>
<protein>
    <submittedName>
        <fullName evidence="5">FAD-dependent pyridine nucleotide-disulfide oxidoreductase</fullName>
    </submittedName>
</protein>